<feature type="domain" description="Myb-like" evidence="6">
    <location>
        <begin position="172"/>
        <end position="222"/>
    </location>
</feature>
<feature type="domain" description="HTH myb-type" evidence="7">
    <location>
        <begin position="172"/>
        <end position="226"/>
    </location>
</feature>
<feature type="domain" description="HTH myb-type" evidence="7">
    <location>
        <begin position="127"/>
        <end position="171"/>
    </location>
</feature>
<dbReference type="SMART" id="SM00717">
    <property type="entry name" value="SANT"/>
    <property type="match status" value="3"/>
</dbReference>
<dbReference type="FunFam" id="1.10.10.60:FF:000016">
    <property type="entry name" value="Transcriptional activator Myb isoform A"/>
    <property type="match status" value="1"/>
</dbReference>
<dbReference type="GO" id="GO:0001006">
    <property type="term" value="F:RNA polymerase III type 3 promoter sequence-specific DNA binding"/>
    <property type="evidence" value="ECO:0007669"/>
    <property type="project" value="TreeGrafter"/>
</dbReference>
<evidence type="ECO:0000256" key="4">
    <source>
        <dbReference type="ARBA" id="ARBA00023242"/>
    </source>
</evidence>
<dbReference type="PANTHER" id="PTHR46621:SF1">
    <property type="entry name" value="SNRNA-ACTIVATING PROTEIN COMPLEX SUBUNIT 4"/>
    <property type="match status" value="1"/>
</dbReference>
<dbReference type="Proteomes" id="UP001162060">
    <property type="component" value="Unassembled WGS sequence"/>
</dbReference>
<feature type="compositionally biased region" description="Polar residues" evidence="5">
    <location>
        <begin position="558"/>
        <end position="573"/>
    </location>
</feature>
<feature type="compositionally biased region" description="Basic and acidic residues" evidence="5">
    <location>
        <begin position="616"/>
        <end position="634"/>
    </location>
</feature>
<dbReference type="InterPro" id="IPR017930">
    <property type="entry name" value="Myb_dom"/>
</dbReference>
<accession>A0AAV1U211</accession>
<feature type="compositionally biased region" description="Low complexity" evidence="5">
    <location>
        <begin position="85"/>
        <end position="95"/>
    </location>
</feature>
<dbReference type="Gene3D" id="1.10.10.60">
    <property type="entry name" value="Homeodomain-like"/>
    <property type="match status" value="3"/>
</dbReference>
<keyword evidence="4" id="KW-0539">Nucleus</keyword>
<evidence type="ECO:0000259" key="6">
    <source>
        <dbReference type="PROSITE" id="PS50090"/>
    </source>
</evidence>
<feature type="compositionally biased region" description="Polar residues" evidence="5">
    <location>
        <begin position="655"/>
        <end position="666"/>
    </location>
</feature>
<feature type="region of interest" description="Disordered" evidence="5">
    <location>
        <begin position="44"/>
        <end position="135"/>
    </location>
</feature>
<evidence type="ECO:0000256" key="2">
    <source>
        <dbReference type="ARBA" id="ARBA00023125"/>
    </source>
</evidence>
<proteinExistence type="predicted"/>
<dbReference type="EMBL" id="CAKLBY020000130">
    <property type="protein sequence ID" value="CAK7928686.1"/>
    <property type="molecule type" value="Genomic_DNA"/>
</dbReference>
<organism evidence="8 9">
    <name type="scientific">Peronospora matthiolae</name>
    <dbReference type="NCBI Taxonomy" id="2874970"/>
    <lineage>
        <taxon>Eukaryota</taxon>
        <taxon>Sar</taxon>
        <taxon>Stramenopiles</taxon>
        <taxon>Oomycota</taxon>
        <taxon>Peronosporomycetes</taxon>
        <taxon>Peronosporales</taxon>
        <taxon>Peronosporaceae</taxon>
        <taxon>Peronospora</taxon>
    </lineage>
</organism>
<dbReference type="PROSITE" id="PS51294">
    <property type="entry name" value="HTH_MYB"/>
    <property type="match status" value="3"/>
</dbReference>
<dbReference type="PROSITE" id="PS50090">
    <property type="entry name" value="MYB_LIKE"/>
    <property type="match status" value="3"/>
</dbReference>
<sequence>MSISVSRESISKLMGELVDTFPMEAEGRSSISDFGKLLFTEGQTISHSHPHSSGASINNNGASNNNNGGSTRKNSRRNSCEGVTSSAAASPASSATGSKRVFTEIKGIPRQKQHDIMKTKDKAVPKRWTQEEDEKLRDAVGRHGERNWKSIAEEVPGRNHTQCLQRWTKVLAPGLVKGHWRPDEDELLKELVAEGRKNWGQVATRIPGRTSKQCRERWYNHLDPSIIRGEYTVEEDRMILDAQARLGNRWSAIAAMLPGRTEDAVKIRWKSLCRVRKGHGRRGQGDKNKISPRGAMGLLQHQGGADFDENIVKSEEVAAFSMHSQQQQGVQMVRLSNGQMVPAGSMQAGGRHGQHNHQVMMGGNGMLYSSGANGGGGYDPTMVHYRKPPMQHHNVANSYEHVALPPAGSTTSNHAQNFQAERRSNMEYSAERRSDVDYSEHRPDIDYSVDRRSTVPSINVAASPQSRNGYHQGYVGSSATYTSNVNIGMYPSAPLRPLNNGQVYGSAPQVDTYRPGAIFGTQVSSHQPQQMHLSHPQVPSYNYGMPPGPGASEGMHAESSTNHSMLSINNGMNNPAAGHTQQHHRQRESHQYSDTSLPMPHSNGQQSHRPAQHYARLHDQDQRDVEKESPELYHSHVKQSGTSGEGRVKHESTPRFPSTSSGQAMSNPAAMFAHSQAAATSPAAGDGNPVAAFLRMQHHQKDKEQPDSAGKIAQVGVQRPYNPAAAFVQRFQVEQKEQTPRANRPSFAKSSDYVSHEDDDGESGPGYRSHEPSFKKVKPRLSIDAARASAARRIRNSGSGGNLAGRGSLDVFLNEIGDVGRLSDLKMDEFQTLEELWRVSGDMDRLSL</sequence>
<feature type="region of interest" description="Disordered" evidence="5">
    <location>
        <begin position="734"/>
        <end position="780"/>
    </location>
</feature>
<dbReference type="InterPro" id="IPR001005">
    <property type="entry name" value="SANT/Myb"/>
</dbReference>
<keyword evidence="3" id="KW-0804">Transcription</keyword>
<evidence type="ECO:0000256" key="3">
    <source>
        <dbReference type="ARBA" id="ARBA00023163"/>
    </source>
</evidence>
<dbReference type="GO" id="GO:0019185">
    <property type="term" value="C:snRNA-activating protein complex"/>
    <property type="evidence" value="ECO:0007669"/>
    <property type="project" value="TreeGrafter"/>
</dbReference>
<feature type="domain" description="Myb-like" evidence="6">
    <location>
        <begin position="120"/>
        <end position="171"/>
    </location>
</feature>
<dbReference type="InterPro" id="IPR051575">
    <property type="entry name" value="Myb-like_DNA-bd"/>
</dbReference>
<dbReference type="GO" id="GO:0042795">
    <property type="term" value="P:snRNA transcription by RNA polymerase II"/>
    <property type="evidence" value="ECO:0007669"/>
    <property type="project" value="TreeGrafter"/>
</dbReference>
<keyword evidence="2" id="KW-0238">DNA-binding</keyword>
<dbReference type="InterPro" id="IPR009057">
    <property type="entry name" value="Homeodomain-like_sf"/>
</dbReference>
<evidence type="ECO:0000256" key="1">
    <source>
        <dbReference type="ARBA" id="ARBA00023015"/>
    </source>
</evidence>
<protein>
    <submittedName>
        <fullName evidence="8">Uncharacterized protein</fullName>
    </submittedName>
</protein>
<dbReference type="GO" id="GO:0000978">
    <property type="term" value="F:RNA polymerase II cis-regulatory region sequence-specific DNA binding"/>
    <property type="evidence" value="ECO:0007669"/>
    <property type="project" value="TreeGrafter"/>
</dbReference>
<evidence type="ECO:0000256" key="5">
    <source>
        <dbReference type="SAM" id="MobiDB-lite"/>
    </source>
</evidence>
<comment type="caution">
    <text evidence="8">The sequence shown here is derived from an EMBL/GenBank/DDBJ whole genome shotgun (WGS) entry which is preliminary data.</text>
</comment>
<dbReference type="CDD" id="cd00167">
    <property type="entry name" value="SANT"/>
    <property type="match status" value="3"/>
</dbReference>
<feature type="domain" description="Myb-like" evidence="6">
    <location>
        <begin position="223"/>
        <end position="273"/>
    </location>
</feature>
<reference evidence="8" key="1">
    <citation type="submission" date="2024-01" db="EMBL/GenBank/DDBJ databases">
        <authorList>
            <person name="Webb A."/>
        </authorList>
    </citation>
    <scope>NUCLEOTIDE SEQUENCE</scope>
    <source>
        <strain evidence="8">Pm1</strain>
    </source>
</reference>
<dbReference type="GO" id="GO:0042796">
    <property type="term" value="P:snRNA transcription by RNA polymerase III"/>
    <property type="evidence" value="ECO:0007669"/>
    <property type="project" value="TreeGrafter"/>
</dbReference>
<dbReference type="AlphaFoldDB" id="A0AAV1U211"/>
<feature type="domain" description="HTH myb-type" evidence="7">
    <location>
        <begin position="228"/>
        <end position="277"/>
    </location>
</feature>
<feature type="compositionally biased region" description="Low complexity" evidence="5">
    <location>
        <begin position="52"/>
        <end position="70"/>
    </location>
</feature>
<evidence type="ECO:0000259" key="7">
    <source>
        <dbReference type="PROSITE" id="PS51294"/>
    </source>
</evidence>
<feature type="region of interest" description="Disordered" evidence="5">
    <location>
        <begin position="541"/>
        <end position="666"/>
    </location>
</feature>
<evidence type="ECO:0000313" key="8">
    <source>
        <dbReference type="EMBL" id="CAK7928686.1"/>
    </source>
</evidence>
<dbReference type="SUPFAM" id="SSF46689">
    <property type="entry name" value="Homeodomain-like"/>
    <property type="match status" value="2"/>
</dbReference>
<gene>
    <name evidence="8" type="ORF">PM001_LOCUS13836</name>
</gene>
<feature type="compositionally biased region" description="Polar residues" evidence="5">
    <location>
        <begin position="592"/>
        <end position="609"/>
    </location>
</feature>
<evidence type="ECO:0000313" key="9">
    <source>
        <dbReference type="Proteomes" id="UP001162060"/>
    </source>
</evidence>
<name>A0AAV1U211_9STRA</name>
<dbReference type="PANTHER" id="PTHR46621">
    <property type="entry name" value="SNRNA-ACTIVATING PROTEIN COMPLEX SUBUNIT 4"/>
    <property type="match status" value="1"/>
</dbReference>
<dbReference type="Pfam" id="PF00249">
    <property type="entry name" value="Myb_DNA-binding"/>
    <property type="match status" value="3"/>
</dbReference>
<keyword evidence="1" id="KW-0805">Transcription regulation</keyword>
<feature type="compositionally biased region" description="Basic and acidic residues" evidence="5">
    <location>
        <begin position="112"/>
        <end position="135"/>
    </location>
</feature>